<comment type="caution">
    <text evidence="1">The sequence shown here is derived from an EMBL/GenBank/DDBJ whole genome shotgun (WGS) entry which is preliminary data.</text>
</comment>
<sequence>MLRHHSLLNHHQNADHSRIASSARRHSFLSDGVNLLHYNVIPYSTRVTQQLIEYFGWKQINRPPNSPDLVPSDYRQFLHLKLFLSG</sequence>
<dbReference type="Proteomes" id="UP000499080">
    <property type="component" value="Unassembled WGS sequence"/>
</dbReference>
<dbReference type="GO" id="GO:0003676">
    <property type="term" value="F:nucleic acid binding"/>
    <property type="evidence" value="ECO:0007669"/>
    <property type="project" value="InterPro"/>
</dbReference>
<organism evidence="1 2">
    <name type="scientific">Araneus ventricosus</name>
    <name type="common">Orbweaver spider</name>
    <name type="synonym">Epeira ventricosa</name>
    <dbReference type="NCBI Taxonomy" id="182803"/>
    <lineage>
        <taxon>Eukaryota</taxon>
        <taxon>Metazoa</taxon>
        <taxon>Ecdysozoa</taxon>
        <taxon>Arthropoda</taxon>
        <taxon>Chelicerata</taxon>
        <taxon>Arachnida</taxon>
        <taxon>Araneae</taxon>
        <taxon>Araneomorphae</taxon>
        <taxon>Entelegynae</taxon>
        <taxon>Araneoidea</taxon>
        <taxon>Araneidae</taxon>
        <taxon>Araneus</taxon>
    </lineage>
</organism>
<evidence type="ECO:0000313" key="1">
    <source>
        <dbReference type="EMBL" id="GBM02330.1"/>
    </source>
</evidence>
<reference evidence="1 2" key="1">
    <citation type="journal article" date="2019" name="Sci. Rep.">
        <title>Orb-weaving spider Araneus ventricosus genome elucidates the spidroin gene catalogue.</title>
        <authorList>
            <person name="Kono N."/>
            <person name="Nakamura H."/>
            <person name="Ohtoshi R."/>
            <person name="Moran D.A.P."/>
            <person name="Shinohara A."/>
            <person name="Yoshida Y."/>
            <person name="Fujiwara M."/>
            <person name="Mori M."/>
            <person name="Tomita M."/>
            <person name="Arakawa K."/>
        </authorList>
    </citation>
    <scope>NUCLEOTIDE SEQUENCE [LARGE SCALE GENOMIC DNA]</scope>
</reference>
<dbReference type="InterPro" id="IPR036397">
    <property type="entry name" value="RNaseH_sf"/>
</dbReference>
<dbReference type="OrthoDB" id="6622399at2759"/>
<gene>
    <name evidence="1" type="ORF">AVEN_138450_1</name>
</gene>
<name>A0A4Y2CDK3_ARAVE</name>
<dbReference type="EMBL" id="BGPR01000179">
    <property type="protein sequence ID" value="GBM02330.1"/>
    <property type="molecule type" value="Genomic_DNA"/>
</dbReference>
<dbReference type="AlphaFoldDB" id="A0A4Y2CDK3"/>
<keyword evidence="2" id="KW-1185">Reference proteome</keyword>
<dbReference type="Gene3D" id="3.30.420.10">
    <property type="entry name" value="Ribonuclease H-like superfamily/Ribonuclease H"/>
    <property type="match status" value="1"/>
</dbReference>
<evidence type="ECO:0000313" key="2">
    <source>
        <dbReference type="Proteomes" id="UP000499080"/>
    </source>
</evidence>
<protein>
    <submittedName>
        <fullName evidence="1">Uncharacterized protein</fullName>
    </submittedName>
</protein>
<proteinExistence type="predicted"/>
<accession>A0A4Y2CDK3</accession>